<evidence type="ECO:0000256" key="3">
    <source>
        <dbReference type="ARBA" id="ARBA00022692"/>
    </source>
</evidence>
<name>A0A8J5GEW8_ZINOF</name>
<reference evidence="9 10" key="1">
    <citation type="submission" date="2020-08" db="EMBL/GenBank/DDBJ databases">
        <title>Plant Genome Project.</title>
        <authorList>
            <person name="Zhang R.-G."/>
        </authorList>
    </citation>
    <scope>NUCLEOTIDE SEQUENCE [LARGE SCALE GENOMIC DNA]</scope>
    <source>
        <tissue evidence="9">Rhizome</tissue>
    </source>
</reference>
<dbReference type="PANTHER" id="PTHR14360">
    <property type="entry name" value="PROTEIN FMP32, MITOCHONDRIAL"/>
    <property type="match status" value="1"/>
</dbReference>
<dbReference type="Pfam" id="PF07798">
    <property type="entry name" value="CCDC90-like"/>
    <property type="match status" value="1"/>
</dbReference>
<protein>
    <submittedName>
        <fullName evidence="9">Uncharacterized protein</fullName>
    </submittedName>
</protein>
<proteinExistence type="predicted"/>
<dbReference type="EMBL" id="JACMSC010000010">
    <property type="protein sequence ID" value="KAG6505066.1"/>
    <property type="molecule type" value="Genomic_DNA"/>
</dbReference>
<dbReference type="GO" id="GO:0005739">
    <property type="term" value="C:mitochondrion"/>
    <property type="evidence" value="ECO:0007669"/>
    <property type="project" value="UniProtKB-SubCell"/>
</dbReference>
<keyword evidence="5" id="KW-0175">Coiled coil</keyword>
<dbReference type="AlphaFoldDB" id="A0A8J5GEW8"/>
<sequence>MVRCRLLMYSHHCCSTRLIDRHYHLRLQPLSAANVDDHAAAPTQRSTSIAIRRCNSWLLRISDTRFGIIVCFTTTSVVASSQLPRLLFPPELDHHVWPLFGFTFAAASFLWSSFSPWLVSGGYISISRDSSLMLDFLLFDPNLSYPVRRLEAQGLPPNQAYIIISTLTTFLNTSLDHLAQSVVSKSAINEFMAKQNSDLSQFKLEMKHMQDGHFNSVEIIEVEAGLEAVKFEIMKYCAGTFVSAGSICLAFVLFWK</sequence>
<evidence type="ECO:0000256" key="6">
    <source>
        <dbReference type="ARBA" id="ARBA00023128"/>
    </source>
</evidence>
<evidence type="ECO:0000256" key="1">
    <source>
        <dbReference type="ARBA" id="ARBA00004173"/>
    </source>
</evidence>
<gene>
    <name evidence="9" type="ORF">ZIOFF_037414</name>
</gene>
<dbReference type="PANTHER" id="PTHR14360:SF1">
    <property type="entry name" value="PROTEIN FMP32, MITOCHONDRIAL"/>
    <property type="match status" value="1"/>
</dbReference>
<dbReference type="InterPro" id="IPR024461">
    <property type="entry name" value="CCDC90-like"/>
</dbReference>
<evidence type="ECO:0000256" key="2">
    <source>
        <dbReference type="ARBA" id="ARBA00004370"/>
    </source>
</evidence>
<evidence type="ECO:0000256" key="8">
    <source>
        <dbReference type="SAM" id="Phobius"/>
    </source>
</evidence>
<feature type="transmembrane region" description="Helical" evidence="8">
    <location>
        <begin position="66"/>
        <end position="84"/>
    </location>
</feature>
<accession>A0A8J5GEW8</accession>
<keyword evidence="4 8" id="KW-1133">Transmembrane helix</keyword>
<evidence type="ECO:0000256" key="4">
    <source>
        <dbReference type="ARBA" id="ARBA00022989"/>
    </source>
</evidence>
<organism evidence="9 10">
    <name type="scientific">Zingiber officinale</name>
    <name type="common">Ginger</name>
    <name type="synonym">Amomum zingiber</name>
    <dbReference type="NCBI Taxonomy" id="94328"/>
    <lineage>
        <taxon>Eukaryota</taxon>
        <taxon>Viridiplantae</taxon>
        <taxon>Streptophyta</taxon>
        <taxon>Embryophyta</taxon>
        <taxon>Tracheophyta</taxon>
        <taxon>Spermatophyta</taxon>
        <taxon>Magnoliopsida</taxon>
        <taxon>Liliopsida</taxon>
        <taxon>Zingiberales</taxon>
        <taxon>Zingiberaceae</taxon>
        <taxon>Zingiber</taxon>
    </lineage>
</organism>
<feature type="transmembrane region" description="Helical" evidence="8">
    <location>
        <begin position="236"/>
        <end position="255"/>
    </location>
</feature>
<keyword evidence="6" id="KW-0496">Mitochondrion</keyword>
<comment type="caution">
    <text evidence="9">The sequence shown here is derived from an EMBL/GenBank/DDBJ whole genome shotgun (WGS) entry which is preliminary data.</text>
</comment>
<evidence type="ECO:0000256" key="5">
    <source>
        <dbReference type="ARBA" id="ARBA00023054"/>
    </source>
</evidence>
<feature type="transmembrane region" description="Helical" evidence="8">
    <location>
        <begin position="96"/>
        <end position="119"/>
    </location>
</feature>
<evidence type="ECO:0000313" key="10">
    <source>
        <dbReference type="Proteomes" id="UP000734854"/>
    </source>
</evidence>
<dbReference type="GO" id="GO:0016020">
    <property type="term" value="C:membrane"/>
    <property type="evidence" value="ECO:0007669"/>
    <property type="project" value="UniProtKB-SubCell"/>
</dbReference>
<dbReference type="Gene3D" id="1.20.5.340">
    <property type="match status" value="1"/>
</dbReference>
<keyword evidence="10" id="KW-1185">Reference proteome</keyword>
<keyword evidence="3 8" id="KW-0812">Transmembrane</keyword>
<evidence type="ECO:0000313" key="9">
    <source>
        <dbReference type="EMBL" id="KAG6505066.1"/>
    </source>
</evidence>
<dbReference type="Proteomes" id="UP000734854">
    <property type="component" value="Unassembled WGS sequence"/>
</dbReference>
<evidence type="ECO:0000256" key="7">
    <source>
        <dbReference type="ARBA" id="ARBA00023136"/>
    </source>
</evidence>
<keyword evidence="7 8" id="KW-0472">Membrane</keyword>
<comment type="subcellular location">
    <subcellularLocation>
        <location evidence="2">Membrane</location>
    </subcellularLocation>
    <subcellularLocation>
        <location evidence="1">Mitochondrion</location>
    </subcellularLocation>
</comment>